<evidence type="ECO:0000256" key="1">
    <source>
        <dbReference type="ARBA" id="ARBA00022617"/>
    </source>
</evidence>
<evidence type="ECO:0000256" key="2">
    <source>
        <dbReference type="ARBA" id="ARBA00022723"/>
    </source>
</evidence>
<evidence type="ECO:0000259" key="5">
    <source>
        <dbReference type="PROSITE" id="PS01033"/>
    </source>
</evidence>
<keyword evidence="7" id="KW-1185">Reference proteome</keyword>
<dbReference type="GO" id="GO:0046872">
    <property type="term" value="F:metal ion binding"/>
    <property type="evidence" value="ECO:0007669"/>
    <property type="project" value="UniProtKB-KW"/>
</dbReference>
<organism evidence="6 7">
    <name type="scientific">Ramazzottius varieornatus</name>
    <name type="common">Water bear</name>
    <name type="synonym">Tardigrade</name>
    <dbReference type="NCBI Taxonomy" id="947166"/>
    <lineage>
        <taxon>Eukaryota</taxon>
        <taxon>Metazoa</taxon>
        <taxon>Ecdysozoa</taxon>
        <taxon>Tardigrada</taxon>
        <taxon>Eutardigrada</taxon>
        <taxon>Parachela</taxon>
        <taxon>Hypsibioidea</taxon>
        <taxon>Ramazzottiidae</taxon>
        <taxon>Ramazzottius</taxon>
    </lineage>
</organism>
<comment type="caution">
    <text evidence="6">The sequence shown here is derived from an EMBL/GenBank/DDBJ whole genome shotgun (WGS) entry which is preliminary data.</text>
</comment>
<keyword evidence="4" id="KW-0813">Transport</keyword>
<dbReference type="GO" id="GO:0020037">
    <property type="term" value="F:heme binding"/>
    <property type="evidence" value="ECO:0007669"/>
    <property type="project" value="InterPro"/>
</dbReference>
<dbReference type="Proteomes" id="UP000186922">
    <property type="component" value="Unassembled WGS sequence"/>
</dbReference>
<dbReference type="SUPFAM" id="SSF46458">
    <property type="entry name" value="Globin-like"/>
    <property type="match status" value="1"/>
</dbReference>
<dbReference type="InterPro" id="IPR000971">
    <property type="entry name" value="Globin"/>
</dbReference>
<evidence type="ECO:0000256" key="3">
    <source>
        <dbReference type="ARBA" id="ARBA00023004"/>
    </source>
</evidence>
<dbReference type="OrthoDB" id="436496at2759"/>
<proteinExistence type="inferred from homology"/>
<keyword evidence="2" id="KW-0479">Metal-binding</keyword>
<name>A0A1D1V5S9_RAMVA</name>
<accession>A0A1D1V5S9</accession>
<dbReference type="InterPro" id="IPR012292">
    <property type="entry name" value="Globin/Proto"/>
</dbReference>
<evidence type="ECO:0000313" key="7">
    <source>
        <dbReference type="Proteomes" id="UP000186922"/>
    </source>
</evidence>
<dbReference type="Gene3D" id="1.10.490.10">
    <property type="entry name" value="Globins"/>
    <property type="match status" value="1"/>
</dbReference>
<dbReference type="AlphaFoldDB" id="A0A1D1V5S9"/>
<keyword evidence="4" id="KW-0561">Oxygen transport</keyword>
<dbReference type="InterPro" id="IPR009050">
    <property type="entry name" value="Globin-like_sf"/>
</dbReference>
<keyword evidence="1 4" id="KW-0349">Heme</keyword>
<evidence type="ECO:0000256" key="4">
    <source>
        <dbReference type="RuleBase" id="RU000356"/>
    </source>
</evidence>
<dbReference type="InterPro" id="IPR050532">
    <property type="entry name" value="Globin-like_OT"/>
</dbReference>
<sequence>MGMRHSRTKSIENEKNLVESTVEVASPTPNRKKNVMSSILAIRRLSTASNTHVFTKPVISDRDKKILLESFGTLRESITKLGILTFLCLFETHPEMIQFFGNLRDLPPDMIKESKELRQHALRVMGFIEKCIARISSPEKLDAIIRQLGRHHVRYGAPPAFLQLVGPQFINAIRLHLETRWSPETEDAWLNLFSYIAYGMKQAMLTATDVQTPTPDLL</sequence>
<feature type="domain" description="Globin" evidence="5">
    <location>
        <begin position="58"/>
        <end position="205"/>
    </location>
</feature>
<dbReference type="STRING" id="947166.A0A1D1V5S9"/>
<reference evidence="6 7" key="1">
    <citation type="journal article" date="2016" name="Nat. Commun.">
        <title>Extremotolerant tardigrade genome and improved radiotolerance of human cultured cells by tardigrade-unique protein.</title>
        <authorList>
            <person name="Hashimoto T."/>
            <person name="Horikawa D.D."/>
            <person name="Saito Y."/>
            <person name="Kuwahara H."/>
            <person name="Kozuka-Hata H."/>
            <person name="Shin-I T."/>
            <person name="Minakuchi Y."/>
            <person name="Ohishi K."/>
            <person name="Motoyama A."/>
            <person name="Aizu T."/>
            <person name="Enomoto A."/>
            <person name="Kondo K."/>
            <person name="Tanaka S."/>
            <person name="Hara Y."/>
            <person name="Koshikawa S."/>
            <person name="Sagara H."/>
            <person name="Miura T."/>
            <person name="Yokobori S."/>
            <person name="Miyagawa K."/>
            <person name="Suzuki Y."/>
            <person name="Kubo T."/>
            <person name="Oyama M."/>
            <person name="Kohara Y."/>
            <person name="Fujiyama A."/>
            <person name="Arakawa K."/>
            <person name="Katayama T."/>
            <person name="Toyoda A."/>
            <person name="Kunieda T."/>
        </authorList>
    </citation>
    <scope>NUCLEOTIDE SEQUENCE [LARGE SCALE GENOMIC DNA]</scope>
    <source>
        <strain evidence="6 7">YOKOZUNA-1</strain>
    </source>
</reference>
<dbReference type="EMBL" id="BDGG01000002">
    <property type="protein sequence ID" value="GAU93858.1"/>
    <property type="molecule type" value="Genomic_DNA"/>
</dbReference>
<dbReference type="GO" id="GO:0019825">
    <property type="term" value="F:oxygen binding"/>
    <property type="evidence" value="ECO:0007669"/>
    <property type="project" value="InterPro"/>
</dbReference>
<gene>
    <name evidence="6" type="primary">RvY_05727</name>
    <name evidence="6" type="synonym">RvY_05727.2</name>
    <name evidence="6" type="ORF">RvY_05727-2</name>
</gene>
<dbReference type="PROSITE" id="PS01033">
    <property type="entry name" value="GLOBIN"/>
    <property type="match status" value="1"/>
</dbReference>
<protein>
    <recommendedName>
        <fullName evidence="5">Globin domain-containing protein</fullName>
    </recommendedName>
</protein>
<dbReference type="GO" id="GO:0005344">
    <property type="term" value="F:oxygen carrier activity"/>
    <property type="evidence" value="ECO:0007669"/>
    <property type="project" value="UniProtKB-KW"/>
</dbReference>
<dbReference type="PRINTS" id="PR00188">
    <property type="entry name" value="PLANTGLOBIN"/>
</dbReference>
<keyword evidence="3" id="KW-0408">Iron</keyword>
<dbReference type="PANTHER" id="PTHR46458:SF2">
    <property type="entry name" value="X GLOBIN"/>
    <property type="match status" value="1"/>
</dbReference>
<evidence type="ECO:0000313" key="6">
    <source>
        <dbReference type="EMBL" id="GAU93858.1"/>
    </source>
</evidence>
<dbReference type="Pfam" id="PF00042">
    <property type="entry name" value="Globin"/>
    <property type="match status" value="1"/>
</dbReference>
<comment type="similarity">
    <text evidence="4">Belongs to the globin family.</text>
</comment>
<dbReference type="PANTHER" id="PTHR46458">
    <property type="entry name" value="BLR2807 PROTEIN"/>
    <property type="match status" value="1"/>
</dbReference>